<evidence type="ECO:0000259" key="2">
    <source>
        <dbReference type="SMART" id="SM00867"/>
    </source>
</evidence>
<protein>
    <submittedName>
        <fullName evidence="3">YceI family protein</fullName>
    </submittedName>
</protein>
<dbReference type="PANTHER" id="PTHR34406">
    <property type="entry name" value="PROTEIN YCEI"/>
    <property type="match status" value="1"/>
</dbReference>
<dbReference type="Pfam" id="PF04264">
    <property type="entry name" value="YceI"/>
    <property type="match status" value="1"/>
</dbReference>
<feature type="domain" description="Lipid/polyisoprenoid-binding YceI-like" evidence="2">
    <location>
        <begin position="35"/>
        <end position="206"/>
    </location>
</feature>
<keyword evidence="4" id="KW-1185">Reference proteome</keyword>
<comment type="caution">
    <text evidence="3">The sequence shown here is derived from an EMBL/GenBank/DDBJ whole genome shotgun (WGS) entry which is preliminary data.</text>
</comment>
<reference evidence="3 4" key="1">
    <citation type="submission" date="2022-10" db="EMBL/GenBank/DDBJ databases">
        <title>Alteromonas sp. chi3 Genome sequencing.</title>
        <authorList>
            <person name="Park S."/>
        </authorList>
    </citation>
    <scope>NUCLEOTIDE SEQUENCE [LARGE SCALE GENOMIC DNA]</scope>
    <source>
        <strain evidence="4">chi3</strain>
    </source>
</reference>
<dbReference type="Gene3D" id="2.40.128.110">
    <property type="entry name" value="Lipid/polyisoprenoid-binding, YceI-like"/>
    <property type="match status" value="1"/>
</dbReference>
<dbReference type="RefSeq" id="WP_273640255.1">
    <property type="nucleotide sequence ID" value="NZ_JAQQXP010000001.1"/>
</dbReference>
<keyword evidence="1" id="KW-0732">Signal</keyword>
<dbReference type="PANTHER" id="PTHR34406:SF1">
    <property type="entry name" value="PROTEIN YCEI"/>
    <property type="match status" value="1"/>
</dbReference>
<dbReference type="PROSITE" id="PS51257">
    <property type="entry name" value="PROKAR_LIPOPROTEIN"/>
    <property type="match status" value="1"/>
</dbReference>
<proteinExistence type="predicted"/>
<feature type="chain" id="PRO_5047057994" evidence="1">
    <location>
        <begin position="25"/>
        <end position="209"/>
    </location>
</feature>
<gene>
    <name evidence="3" type="ORF">OIK42_10220</name>
</gene>
<dbReference type="EMBL" id="JAQQXP010000001">
    <property type="protein sequence ID" value="MDC8831134.1"/>
    <property type="molecule type" value="Genomic_DNA"/>
</dbReference>
<dbReference type="InterPro" id="IPR036761">
    <property type="entry name" value="TTHA0802/YceI-like_sf"/>
</dbReference>
<sequence>MKIVKILTVVVSFSLLSCVSWVFAKSQYSEMPEGHYKLDLTHASVVWKVSHFGLSDYVARFASFDGAIDFDPGNLANSEVQVSIDPRSIQTAYPNADEEDFNHVLATDDGWFNAGAFPSIDFVSTNIAITGENTAIMTGDLTFLGNTLPVSLDVTLNGAMQLQPFTRKPTMGFSASTVIERSRWGMTKYIPFIGDSVTVMIEAEFVKTE</sequence>
<evidence type="ECO:0000313" key="3">
    <source>
        <dbReference type="EMBL" id="MDC8831134.1"/>
    </source>
</evidence>
<organism evidence="3 4">
    <name type="scientific">Alteromonas gilva</name>
    <dbReference type="NCBI Taxonomy" id="2987522"/>
    <lineage>
        <taxon>Bacteria</taxon>
        <taxon>Pseudomonadati</taxon>
        <taxon>Pseudomonadota</taxon>
        <taxon>Gammaproteobacteria</taxon>
        <taxon>Alteromonadales</taxon>
        <taxon>Alteromonadaceae</taxon>
        <taxon>Alteromonas/Salinimonas group</taxon>
        <taxon>Alteromonas</taxon>
    </lineage>
</organism>
<dbReference type="InterPro" id="IPR007372">
    <property type="entry name" value="Lipid/polyisoprenoid-bd_YceI"/>
</dbReference>
<feature type="signal peptide" evidence="1">
    <location>
        <begin position="1"/>
        <end position="24"/>
    </location>
</feature>
<dbReference type="Proteomes" id="UP001218788">
    <property type="component" value="Unassembled WGS sequence"/>
</dbReference>
<dbReference type="SMART" id="SM00867">
    <property type="entry name" value="YceI"/>
    <property type="match status" value="1"/>
</dbReference>
<name>A0ABT5L257_9ALTE</name>
<accession>A0ABT5L257</accession>
<evidence type="ECO:0000256" key="1">
    <source>
        <dbReference type="SAM" id="SignalP"/>
    </source>
</evidence>
<evidence type="ECO:0000313" key="4">
    <source>
        <dbReference type="Proteomes" id="UP001218788"/>
    </source>
</evidence>
<dbReference type="SUPFAM" id="SSF101874">
    <property type="entry name" value="YceI-like"/>
    <property type="match status" value="1"/>
</dbReference>